<reference evidence="1 2" key="1">
    <citation type="submission" date="2017-10" db="EMBL/GenBank/DDBJ databases">
        <authorList>
            <person name="Banno H."/>
            <person name="Chua N.-H."/>
        </authorList>
    </citation>
    <scope>NUCLEOTIDE SEQUENCE [LARGE SCALE GENOMIC DNA]</scope>
    <source>
        <strain evidence="1">Vibrio tapetis CECT4600</strain>
    </source>
</reference>
<accession>A0A2N8ZLG6</accession>
<name>A0A2N8ZLG6_9VIBR</name>
<protein>
    <submittedName>
        <fullName evidence="1">Uncharacterized protein</fullName>
    </submittedName>
</protein>
<organism evidence="1 2">
    <name type="scientific">Vibrio tapetis subsp. tapetis</name>
    <dbReference type="NCBI Taxonomy" id="1671868"/>
    <lineage>
        <taxon>Bacteria</taxon>
        <taxon>Pseudomonadati</taxon>
        <taxon>Pseudomonadota</taxon>
        <taxon>Gammaproteobacteria</taxon>
        <taxon>Vibrionales</taxon>
        <taxon>Vibrionaceae</taxon>
        <taxon>Vibrio</taxon>
    </lineage>
</organism>
<dbReference type="EMBL" id="LT960612">
    <property type="protein sequence ID" value="SON52749.1"/>
    <property type="molecule type" value="Genomic_DNA"/>
</dbReference>
<dbReference type="KEGG" id="vta:B1138"/>
<keyword evidence="2" id="KW-1185">Reference proteome</keyword>
<evidence type="ECO:0000313" key="1">
    <source>
        <dbReference type="EMBL" id="SON52749.1"/>
    </source>
</evidence>
<sequence length="45" mass="5495">MTIGYDTLAYLRHQGHICLHIYNFYFNLNQKQLRYIEVTFRSLLS</sequence>
<evidence type="ECO:0000313" key="2">
    <source>
        <dbReference type="Proteomes" id="UP000235828"/>
    </source>
</evidence>
<proteinExistence type="predicted"/>
<gene>
    <name evidence="1" type="ORF">VTAP4600_B1138</name>
</gene>
<dbReference type="Proteomes" id="UP000235828">
    <property type="component" value="Chromosome B"/>
</dbReference>
<dbReference type="AlphaFoldDB" id="A0A2N8ZLG6"/>